<dbReference type="OrthoDB" id="4034718at2759"/>
<evidence type="ECO:0000313" key="4">
    <source>
        <dbReference type="Proteomes" id="UP000236544"/>
    </source>
</evidence>
<dbReference type="Proteomes" id="UP000236544">
    <property type="component" value="Unassembled WGS sequence"/>
</dbReference>
<evidence type="ECO:0000256" key="1">
    <source>
        <dbReference type="SAM" id="MobiDB-lite"/>
    </source>
</evidence>
<name>A0A0P1KXI7_9SACH</name>
<feature type="compositionally biased region" description="Low complexity" evidence="1">
    <location>
        <begin position="84"/>
        <end position="96"/>
    </location>
</feature>
<keyword evidence="2" id="KW-0812">Transmembrane</keyword>
<organism evidence="3 4">
    <name type="scientific">Lachancea quebecensis</name>
    <dbReference type="NCBI Taxonomy" id="1654605"/>
    <lineage>
        <taxon>Eukaryota</taxon>
        <taxon>Fungi</taxon>
        <taxon>Dikarya</taxon>
        <taxon>Ascomycota</taxon>
        <taxon>Saccharomycotina</taxon>
        <taxon>Saccharomycetes</taxon>
        <taxon>Saccharomycetales</taxon>
        <taxon>Saccharomycetaceae</taxon>
        <taxon>Lachancea</taxon>
    </lineage>
</organism>
<evidence type="ECO:0000313" key="3">
    <source>
        <dbReference type="EMBL" id="CUS24828.1"/>
    </source>
</evidence>
<gene>
    <name evidence="3" type="ORF">LAQU0_S20e00782g</name>
</gene>
<keyword evidence="2" id="KW-1133">Transmembrane helix</keyword>
<dbReference type="AlphaFoldDB" id="A0A0P1KXI7"/>
<accession>A0A0P1KXI7</accession>
<dbReference type="EMBL" id="LN890575">
    <property type="protein sequence ID" value="CUS24828.1"/>
    <property type="molecule type" value="Genomic_DNA"/>
</dbReference>
<keyword evidence="2" id="KW-0472">Membrane</keyword>
<sequence length="190" mass="20576">MSNTPLHQSRSEPALLQSDMHYWGTSALGSESTTSLLPADVDANKLERGDLVFDRKYPKEPAENTPLLPRSFSGPPVVAPPPTAAASAPPDVARSPFPERPNRENGSPASVSPWANWLWSLYYGNRTVFYLVLGALVTATTIYTAFTGEGSKYYAVILRATACYILGTDTAQSLFGPGFCEFKAGRQISN</sequence>
<reference evidence="4" key="1">
    <citation type="submission" date="2015-10" db="EMBL/GenBank/DDBJ databases">
        <authorList>
            <person name="Devillers H."/>
        </authorList>
    </citation>
    <scope>NUCLEOTIDE SEQUENCE [LARGE SCALE GENOMIC DNA]</scope>
</reference>
<keyword evidence="4" id="KW-1185">Reference proteome</keyword>
<proteinExistence type="predicted"/>
<protein>
    <submittedName>
        <fullName evidence="3">LAQU0S20e00782g1_1</fullName>
    </submittedName>
</protein>
<feature type="compositionally biased region" description="Basic and acidic residues" evidence="1">
    <location>
        <begin position="50"/>
        <end position="62"/>
    </location>
</feature>
<feature type="transmembrane region" description="Helical" evidence="2">
    <location>
        <begin position="128"/>
        <end position="146"/>
    </location>
</feature>
<feature type="region of interest" description="Disordered" evidence="1">
    <location>
        <begin position="50"/>
        <end position="110"/>
    </location>
</feature>
<evidence type="ECO:0000256" key="2">
    <source>
        <dbReference type="SAM" id="Phobius"/>
    </source>
</evidence>